<evidence type="ECO:0000256" key="10">
    <source>
        <dbReference type="ARBA" id="ARBA00022842"/>
    </source>
</evidence>
<accession>A0A8K0WE94</accession>
<dbReference type="InterPro" id="IPR011611">
    <property type="entry name" value="PfkB_dom"/>
</dbReference>
<dbReference type="GO" id="GO:0004001">
    <property type="term" value="F:adenosine kinase activity"/>
    <property type="evidence" value="ECO:0007669"/>
    <property type="project" value="UniProtKB-EC"/>
</dbReference>
<dbReference type="PANTHER" id="PTHR45769">
    <property type="entry name" value="ADENOSINE KINASE"/>
    <property type="match status" value="1"/>
</dbReference>
<dbReference type="GO" id="GO:0005634">
    <property type="term" value="C:nucleus"/>
    <property type="evidence" value="ECO:0007669"/>
    <property type="project" value="TreeGrafter"/>
</dbReference>
<dbReference type="GO" id="GO:0044209">
    <property type="term" value="P:AMP salvage"/>
    <property type="evidence" value="ECO:0007669"/>
    <property type="project" value="UniProtKB-UniPathway"/>
</dbReference>
<dbReference type="FunFam" id="3.40.1190.20:FF:000014">
    <property type="entry name" value="ADO1p Adenosine kinase"/>
    <property type="match status" value="1"/>
</dbReference>
<evidence type="ECO:0000313" key="13">
    <source>
        <dbReference type="EMBL" id="KAH7251986.1"/>
    </source>
</evidence>
<evidence type="ECO:0000256" key="9">
    <source>
        <dbReference type="ARBA" id="ARBA00022840"/>
    </source>
</evidence>
<organism evidence="13 14">
    <name type="scientific">Fusarium tricinctum</name>
    <dbReference type="NCBI Taxonomy" id="61284"/>
    <lineage>
        <taxon>Eukaryota</taxon>
        <taxon>Fungi</taxon>
        <taxon>Dikarya</taxon>
        <taxon>Ascomycota</taxon>
        <taxon>Pezizomycotina</taxon>
        <taxon>Sordariomycetes</taxon>
        <taxon>Hypocreomycetidae</taxon>
        <taxon>Hypocreales</taxon>
        <taxon>Nectriaceae</taxon>
        <taxon>Fusarium</taxon>
        <taxon>Fusarium tricinctum species complex</taxon>
    </lineage>
</organism>
<evidence type="ECO:0000256" key="2">
    <source>
        <dbReference type="ARBA" id="ARBA00004801"/>
    </source>
</evidence>
<evidence type="ECO:0000256" key="5">
    <source>
        <dbReference type="ARBA" id="ARBA00022679"/>
    </source>
</evidence>
<dbReference type="OrthoDB" id="432447at2759"/>
<keyword evidence="10" id="KW-0460">Magnesium</keyword>
<dbReference type="InterPro" id="IPR002173">
    <property type="entry name" value="Carboh/pur_kinase_PfkB_CS"/>
</dbReference>
<feature type="domain" description="Carbohydrate kinase PfkB" evidence="12">
    <location>
        <begin position="121"/>
        <end position="435"/>
    </location>
</feature>
<evidence type="ECO:0000256" key="11">
    <source>
        <dbReference type="PIRSR" id="PIRSR601805-1"/>
    </source>
</evidence>
<dbReference type="GO" id="GO:0006144">
    <property type="term" value="P:purine nucleobase metabolic process"/>
    <property type="evidence" value="ECO:0007669"/>
    <property type="project" value="TreeGrafter"/>
</dbReference>
<name>A0A8K0WE94_9HYPO</name>
<dbReference type="InterPro" id="IPR029056">
    <property type="entry name" value="Ribokinase-like"/>
</dbReference>
<dbReference type="GO" id="GO:0005524">
    <property type="term" value="F:ATP binding"/>
    <property type="evidence" value="ECO:0007669"/>
    <property type="project" value="UniProtKB-KW"/>
</dbReference>
<comment type="cofactor">
    <cofactor evidence="1">
        <name>Mg(2+)</name>
        <dbReference type="ChEBI" id="CHEBI:18420"/>
    </cofactor>
</comment>
<keyword evidence="9" id="KW-0067">ATP-binding</keyword>
<evidence type="ECO:0000256" key="6">
    <source>
        <dbReference type="ARBA" id="ARBA00022726"/>
    </source>
</evidence>
<evidence type="ECO:0000256" key="4">
    <source>
        <dbReference type="ARBA" id="ARBA00012119"/>
    </source>
</evidence>
<evidence type="ECO:0000256" key="1">
    <source>
        <dbReference type="ARBA" id="ARBA00001946"/>
    </source>
</evidence>
<reference evidence="13" key="1">
    <citation type="journal article" date="2021" name="Nat. Commun.">
        <title>Genetic determinants of endophytism in the Arabidopsis root mycobiome.</title>
        <authorList>
            <person name="Mesny F."/>
            <person name="Miyauchi S."/>
            <person name="Thiergart T."/>
            <person name="Pickel B."/>
            <person name="Atanasova L."/>
            <person name="Karlsson M."/>
            <person name="Huettel B."/>
            <person name="Barry K.W."/>
            <person name="Haridas S."/>
            <person name="Chen C."/>
            <person name="Bauer D."/>
            <person name="Andreopoulos W."/>
            <person name="Pangilinan J."/>
            <person name="LaButti K."/>
            <person name="Riley R."/>
            <person name="Lipzen A."/>
            <person name="Clum A."/>
            <person name="Drula E."/>
            <person name="Henrissat B."/>
            <person name="Kohler A."/>
            <person name="Grigoriev I.V."/>
            <person name="Martin F.M."/>
            <person name="Hacquard S."/>
        </authorList>
    </citation>
    <scope>NUCLEOTIDE SEQUENCE</scope>
    <source>
        <strain evidence="13">MPI-SDFR-AT-0068</strain>
    </source>
</reference>
<gene>
    <name evidence="13" type="ORF">BKA59DRAFT_543711</name>
</gene>
<sequence length="441" mass="48350">MLARSSSSSLRLQLISLLPASRTWTRTCSFSISSPTASTRLPKKLAPRLNPTKALDPSIRLKFFPSKATSPFTSPYSSTRILPYLVHQTRQLNTMSSVKEYSLFCLENPLLDIQAQGDQALLDKYGLKPNDAILAEEKHLPLYEDLLNNYDAKLIAGGAAQNSARGAQYILPPNSVVYVGGAGDDKYSAILHDAVKAAGLRVEYRVDPKEKTGRCGAIITGHNRSLCTDLGAANHYDLDHLKKPEIWKLVENAEVYYVGGFHFTVCPPAIMELAKQAAKNNKPFVLSLSAPFIPQFFKDPVDASAPYWDYIIGNETEAAAYAESHDLPSKEPKDVAKHLANLPKENKQRKRIAIITQGTDPTLVAIQGEDDIKEFPVHAIETEKINDTNGAGDAFAGGLLAGILQGKPLETSIDMGQWLARLSIQELGPSYPFPKQTYQAA</sequence>
<proteinExistence type="inferred from homology"/>
<keyword evidence="8" id="KW-0418">Kinase</keyword>
<comment type="pathway">
    <text evidence="2">Purine metabolism; AMP biosynthesis via salvage pathway; AMP from adenosine: step 1/1.</text>
</comment>
<keyword evidence="6" id="KW-0660">Purine salvage</keyword>
<dbReference type="UniPathway" id="UPA00588">
    <property type="reaction ID" value="UER00659"/>
</dbReference>
<dbReference type="AlphaFoldDB" id="A0A8K0WE94"/>
<dbReference type="Gene3D" id="3.30.1110.10">
    <property type="match status" value="1"/>
</dbReference>
<dbReference type="PANTHER" id="PTHR45769:SF3">
    <property type="entry name" value="ADENOSINE KINASE"/>
    <property type="match status" value="1"/>
</dbReference>
<dbReference type="Gene3D" id="3.40.1190.20">
    <property type="match status" value="1"/>
</dbReference>
<keyword evidence="14" id="KW-1185">Reference proteome</keyword>
<dbReference type="CDD" id="cd01168">
    <property type="entry name" value="adenosine_kinase"/>
    <property type="match status" value="1"/>
</dbReference>
<evidence type="ECO:0000256" key="3">
    <source>
        <dbReference type="ARBA" id="ARBA00010688"/>
    </source>
</evidence>
<evidence type="ECO:0000259" key="12">
    <source>
        <dbReference type="Pfam" id="PF00294"/>
    </source>
</evidence>
<dbReference type="GO" id="GO:0006166">
    <property type="term" value="P:purine ribonucleoside salvage"/>
    <property type="evidence" value="ECO:0007669"/>
    <property type="project" value="UniProtKB-KW"/>
</dbReference>
<dbReference type="PRINTS" id="PR00989">
    <property type="entry name" value="ADENOKINASE"/>
</dbReference>
<dbReference type="FunFam" id="3.30.1110.10:FF:000001">
    <property type="entry name" value="Adenosine kinase a"/>
    <property type="match status" value="1"/>
</dbReference>
<evidence type="ECO:0000313" key="14">
    <source>
        <dbReference type="Proteomes" id="UP000813427"/>
    </source>
</evidence>
<dbReference type="Proteomes" id="UP000813427">
    <property type="component" value="Unassembled WGS sequence"/>
</dbReference>
<feature type="active site" description="Proton acceptor" evidence="11">
    <location>
        <position position="393"/>
    </location>
</feature>
<dbReference type="InterPro" id="IPR001805">
    <property type="entry name" value="Adenokinase"/>
</dbReference>
<dbReference type="EC" id="2.7.1.20" evidence="4"/>
<dbReference type="PROSITE" id="PS00584">
    <property type="entry name" value="PFKB_KINASES_2"/>
    <property type="match status" value="1"/>
</dbReference>
<evidence type="ECO:0000256" key="8">
    <source>
        <dbReference type="ARBA" id="ARBA00022777"/>
    </source>
</evidence>
<keyword evidence="5" id="KW-0808">Transferase</keyword>
<dbReference type="EMBL" id="JAGPXF010000003">
    <property type="protein sequence ID" value="KAH7251986.1"/>
    <property type="molecule type" value="Genomic_DNA"/>
</dbReference>
<keyword evidence="7" id="KW-0547">Nucleotide-binding</keyword>
<dbReference type="Pfam" id="PF00294">
    <property type="entry name" value="PfkB"/>
    <property type="match status" value="1"/>
</dbReference>
<protein>
    <recommendedName>
        <fullName evidence="4">adenosine kinase</fullName>
        <ecNumber evidence="4">2.7.1.20</ecNumber>
    </recommendedName>
</protein>
<dbReference type="SUPFAM" id="SSF53613">
    <property type="entry name" value="Ribokinase-like"/>
    <property type="match status" value="1"/>
</dbReference>
<comment type="caution">
    <text evidence="13">The sequence shown here is derived from an EMBL/GenBank/DDBJ whole genome shotgun (WGS) entry which is preliminary data.</text>
</comment>
<comment type="similarity">
    <text evidence="3">Belongs to the carbohydrate kinase PfkB family.</text>
</comment>
<evidence type="ECO:0000256" key="7">
    <source>
        <dbReference type="ARBA" id="ARBA00022741"/>
    </source>
</evidence>
<dbReference type="GO" id="GO:0005829">
    <property type="term" value="C:cytosol"/>
    <property type="evidence" value="ECO:0007669"/>
    <property type="project" value="TreeGrafter"/>
</dbReference>